<protein>
    <submittedName>
        <fullName evidence="2">DUF4388 domain-containing protein</fullName>
    </submittedName>
</protein>
<proteinExistence type="predicted"/>
<dbReference type="KEGG" id="dsc:ABOD76_14915"/>
<reference evidence="2" key="1">
    <citation type="submission" date="2024-06" db="EMBL/GenBank/DDBJ databases">
        <title>Draft Genome Sequence of Deinococcus sonorensis Type Strain KR-87, a Biofilm Producing Representative of the Genus Deinococcus.</title>
        <authorList>
            <person name="Boren L.S."/>
            <person name="Grosso R.A."/>
            <person name="Hugenberg-Cox A.N."/>
            <person name="Hill J.T.E."/>
            <person name="Albert C.M."/>
            <person name="Tuohy J.M."/>
        </authorList>
    </citation>
    <scope>NUCLEOTIDE SEQUENCE</scope>
    <source>
        <strain evidence="2">KR-87</strain>
    </source>
</reference>
<evidence type="ECO:0000259" key="1">
    <source>
        <dbReference type="Pfam" id="PF14332"/>
    </source>
</evidence>
<accession>A0AAU7U9T2</accession>
<feature type="domain" description="PatA-like N-terminal" evidence="1">
    <location>
        <begin position="5"/>
        <end position="94"/>
    </location>
</feature>
<dbReference type="Pfam" id="PF14332">
    <property type="entry name" value="DUF4388"/>
    <property type="match status" value="1"/>
</dbReference>
<dbReference type="RefSeq" id="WP_350242767.1">
    <property type="nucleotide sequence ID" value="NZ_CP158299.1"/>
</dbReference>
<dbReference type="AlphaFoldDB" id="A0AAU7U9T2"/>
<dbReference type="EMBL" id="CP158299">
    <property type="protein sequence ID" value="XBV84730.1"/>
    <property type="molecule type" value="Genomic_DNA"/>
</dbReference>
<dbReference type="InterPro" id="IPR025497">
    <property type="entry name" value="PatA-like_N"/>
</dbReference>
<gene>
    <name evidence="2" type="ORF">ABOD76_14915</name>
</gene>
<evidence type="ECO:0000313" key="2">
    <source>
        <dbReference type="EMBL" id="XBV84730.1"/>
    </source>
</evidence>
<organism evidence="2">
    <name type="scientific">Deinococcus sonorensis KR-87</name>
    <dbReference type="NCBI Taxonomy" id="694439"/>
    <lineage>
        <taxon>Bacteria</taxon>
        <taxon>Thermotogati</taxon>
        <taxon>Deinococcota</taxon>
        <taxon>Deinococci</taxon>
        <taxon>Deinococcales</taxon>
        <taxon>Deinococcaceae</taxon>
        <taxon>Deinococcus</taxon>
    </lineage>
</organism>
<sequence>MLSSDLTHFAFPAVLQMLMNGGRTGHVRVRGPLSGEVWLENGNVVHAVSMGKAGASALDLLASLNRGELQFEGGPTTSERTVTSSRDATLRQLLVDNAAWSPLLAALPDWDQGLRFTARWSEQQPVTRAQYRALAGVGRLTVRQMLETTDLPPRTLLGILLSFMQAGLVEAAPS</sequence>
<name>A0AAU7U9T2_9DEIO</name>